<proteinExistence type="predicted"/>
<dbReference type="EMBL" id="CP038804">
    <property type="protein sequence ID" value="UTY33687.1"/>
    <property type="molecule type" value="Genomic_DNA"/>
</dbReference>
<dbReference type="Gene3D" id="2.60.120.380">
    <property type="match status" value="1"/>
</dbReference>
<accession>A0AAE9MVT4</accession>
<evidence type="ECO:0000313" key="2">
    <source>
        <dbReference type="Proteomes" id="UP001058682"/>
    </source>
</evidence>
<dbReference type="Gene3D" id="2.60.40.10">
    <property type="entry name" value="Immunoglobulins"/>
    <property type="match status" value="1"/>
</dbReference>
<dbReference type="AlphaFoldDB" id="A0AAE9MVT4"/>
<evidence type="ECO:0000313" key="1">
    <source>
        <dbReference type="EMBL" id="UTY33687.1"/>
    </source>
</evidence>
<organism evidence="1 2">
    <name type="scientific">Treponema putidum</name>
    <dbReference type="NCBI Taxonomy" id="221027"/>
    <lineage>
        <taxon>Bacteria</taxon>
        <taxon>Pseudomonadati</taxon>
        <taxon>Spirochaetota</taxon>
        <taxon>Spirochaetia</taxon>
        <taxon>Spirochaetales</taxon>
        <taxon>Treponemataceae</taxon>
        <taxon>Treponema</taxon>
    </lineage>
</organism>
<evidence type="ECO:0008006" key="3">
    <source>
        <dbReference type="Google" id="ProtNLM"/>
    </source>
</evidence>
<name>A0AAE9MVT4_9SPIR</name>
<gene>
    <name evidence="1" type="ORF">E4N74_06455</name>
</gene>
<protein>
    <recommendedName>
        <fullName evidence="3">Fibronectin type-III domain-containing protein</fullName>
    </recommendedName>
</protein>
<dbReference type="RefSeq" id="WP_255819290.1">
    <property type="nucleotide sequence ID" value="NZ_CP038804.1"/>
</dbReference>
<dbReference type="Proteomes" id="UP001058682">
    <property type="component" value="Chromosome"/>
</dbReference>
<dbReference type="InterPro" id="IPR013783">
    <property type="entry name" value="Ig-like_fold"/>
</dbReference>
<reference evidence="1" key="1">
    <citation type="submission" date="2019-04" db="EMBL/GenBank/DDBJ databases">
        <title>Whole genome sequencing of oral phylogroup 2 treponemes.</title>
        <authorList>
            <person name="Chan Y."/>
            <person name="Zeng H.H."/>
            <person name="Yu X.L."/>
            <person name="Leung W.K."/>
            <person name="Watt R.M."/>
        </authorList>
    </citation>
    <scope>NUCLEOTIDE SEQUENCE</scope>
    <source>
        <strain evidence="1">OMZ 835</strain>
    </source>
</reference>
<sequence>MKGLIIFLVCLCLISCDSGMYELVSRPQNDPYDFSMKVDSFDEENKIKCSWEKDLAADKYILMRSDDIQNLKFKEIYSGEDLSYIDMNLPDNKKYIYRLDKIRGSSRFIGIKHFLGVFNDKKRDEYEPNDIKENACFLEDPKRANLYYYSSYEGTAIEDVDWYKVKIKAKRMVEITITYSAVQPIFIVSLPPNGDELKPASDAPFKIRNDDHEEKYFYFKIKIDKTLFSPLTASAFYTYTLKLKSETAIQD</sequence>